<evidence type="ECO:0000313" key="1">
    <source>
        <dbReference type="EMBL" id="MFF5895812.1"/>
    </source>
</evidence>
<proteinExistence type="predicted"/>
<dbReference type="Proteomes" id="UP001602322">
    <property type="component" value="Unassembled WGS sequence"/>
</dbReference>
<dbReference type="EMBL" id="JBIBEG010000002">
    <property type="protein sequence ID" value="MFF5895812.1"/>
    <property type="molecule type" value="Genomic_DNA"/>
</dbReference>
<evidence type="ECO:0000313" key="2">
    <source>
        <dbReference type="Proteomes" id="UP001602322"/>
    </source>
</evidence>
<dbReference type="RefSeq" id="WP_387899924.1">
    <property type="nucleotide sequence ID" value="NZ_JBIBEG010000002.1"/>
</dbReference>
<keyword evidence="2" id="KW-1185">Reference proteome</keyword>
<name>A0ABW6X149_9ACTN</name>
<reference evidence="1 2" key="1">
    <citation type="submission" date="2024-10" db="EMBL/GenBank/DDBJ databases">
        <title>The Natural Products Discovery Center: Release of the First 8490 Sequenced Strains for Exploring Actinobacteria Biosynthetic Diversity.</title>
        <authorList>
            <person name="Kalkreuter E."/>
            <person name="Kautsar S.A."/>
            <person name="Yang D."/>
            <person name="Bader C.D."/>
            <person name="Teijaro C.N."/>
            <person name="Fluegel L."/>
            <person name="Davis C.M."/>
            <person name="Simpson J.R."/>
            <person name="Lauterbach L."/>
            <person name="Steele A.D."/>
            <person name="Gui C."/>
            <person name="Meng S."/>
            <person name="Li G."/>
            <person name="Viehrig K."/>
            <person name="Ye F."/>
            <person name="Su P."/>
            <person name="Kiefer A.F."/>
            <person name="Nichols A."/>
            <person name="Cepeda A.J."/>
            <person name="Yan W."/>
            <person name="Fan B."/>
            <person name="Jiang Y."/>
            <person name="Adhikari A."/>
            <person name="Zheng C.-J."/>
            <person name="Schuster L."/>
            <person name="Cowan T.M."/>
            <person name="Smanski M.J."/>
            <person name="Chevrette M.G."/>
            <person name="De Carvalho L.P.S."/>
            <person name="Shen B."/>
        </authorList>
    </citation>
    <scope>NUCLEOTIDE SEQUENCE [LARGE SCALE GENOMIC DNA]</scope>
    <source>
        <strain evidence="1 2">NPDC012540</strain>
    </source>
</reference>
<accession>A0ABW6X149</accession>
<organism evidence="1 2">
    <name type="scientific">Streptomyces argenteolus</name>
    <dbReference type="NCBI Taxonomy" id="67274"/>
    <lineage>
        <taxon>Bacteria</taxon>
        <taxon>Bacillati</taxon>
        <taxon>Actinomycetota</taxon>
        <taxon>Actinomycetes</taxon>
        <taxon>Kitasatosporales</taxon>
        <taxon>Streptomycetaceae</taxon>
        <taxon>Streptomyces</taxon>
    </lineage>
</organism>
<comment type="caution">
    <text evidence="1">The sequence shown here is derived from an EMBL/GenBank/DDBJ whole genome shotgun (WGS) entry which is preliminary data.</text>
</comment>
<sequence>MTTVPPTIRTIKACGVEAAGDAWDAVRVPRSAGLDALAILGHRSGAVLEDPAAPALYFFIPRGTVAAWDVDGTRILGADDYVVIPPGRRTQGPGPHWRICPVPDAWTTDATVLEAALREAVTARAGRIR</sequence>
<protein>
    <submittedName>
        <fullName evidence="1">Uncharacterized protein</fullName>
    </submittedName>
</protein>
<gene>
    <name evidence="1" type="ORF">ACFY8O_07785</name>
</gene>